<name>A0A5C3F8Y8_9BASI</name>
<dbReference type="AlphaFoldDB" id="A0A5C3F8Y8"/>
<dbReference type="EMBL" id="OOIP01000018">
    <property type="protein sequence ID" value="SPO40187.1"/>
    <property type="molecule type" value="Genomic_DNA"/>
</dbReference>
<accession>A0A5C3F8Y8</accession>
<evidence type="ECO:0000313" key="1">
    <source>
        <dbReference type="EMBL" id="SPO40187.1"/>
    </source>
</evidence>
<evidence type="ECO:0000313" key="2">
    <source>
        <dbReference type="Proteomes" id="UP000323386"/>
    </source>
</evidence>
<organism evidence="1 2">
    <name type="scientific">Pseudozyma flocculosa</name>
    <dbReference type="NCBI Taxonomy" id="84751"/>
    <lineage>
        <taxon>Eukaryota</taxon>
        <taxon>Fungi</taxon>
        <taxon>Dikarya</taxon>
        <taxon>Basidiomycota</taxon>
        <taxon>Ustilaginomycotina</taxon>
        <taxon>Ustilaginomycetes</taxon>
        <taxon>Ustilaginales</taxon>
        <taxon>Ustilaginaceae</taxon>
        <taxon>Pseudozyma</taxon>
    </lineage>
</organism>
<proteinExistence type="predicted"/>
<gene>
    <name evidence="1" type="ORF">PSFLO_05669</name>
</gene>
<protein>
    <submittedName>
        <fullName evidence="1">Uncharacterized protein</fullName>
    </submittedName>
</protein>
<reference evidence="1 2" key="1">
    <citation type="submission" date="2018-03" db="EMBL/GenBank/DDBJ databases">
        <authorList>
            <person name="Guldener U."/>
        </authorList>
    </citation>
    <scope>NUCLEOTIDE SEQUENCE [LARGE SCALE GENOMIC DNA]</scope>
    <source>
        <strain evidence="1 2">DAOM196992</strain>
    </source>
</reference>
<dbReference type="Proteomes" id="UP000323386">
    <property type="component" value="Unassembled WGS sequence"/>
</dbReference>
<keyword evidence="2" id="KW-1185">Reference proteome</keyword>
<sequence length="425" mass="46348">MGGSPGGRECCGTLAWCLGGLRWRRLGCWRTLVGCLDPLRGLAALPAPRAGENHVWARLNPGIGAKRYVRRPKVRAAFLAYGRNGYLRAHDKTGFRGWPLTFTAVSRSSVARTETDIAGLGEPYGRNGPPTERKICTGGHLGALTAVTQSPSWAKIRYPRPHVWVTAVAPDIPVRGGRQTGLYETYGRIHKQLHRYHRYRRECSATCQNPRPEDSGIAGSLRFGQARRAKLVRGRLAGGQARLRKQGLDPGPFSKRTRKERVARHVSCADPWTRRAPWQAGKQARPGAHCPPKPARRVALVAPVALAAYSTVDQPRRLGRLRRAALPRCRQDGHQAGAFRLGCLLGATLAVVVPAAVLGRPPWTAGLEAAAFGCRRVRLGALTPSSTRCWRWQIDAIALPALPLGTVVPVGAVAAQSLQKRRRSS</sequence>